<evidence type="ECO:0000313" key="1">
    <source>
        <dbReference type="EMBL" id="KAI9902773.1"/>
    </source>
</evidence>
<evidence type="ECO:0000313" key="2">
    <source>
        <dbReference type="Proteomes" id="UP001163324"/>
    </source>
</evidence>
<protein>
    <submittedName>
        <fullName evidence="1">Uncharacterized protein</fullName>
    </submittedName>
</protein>
<sequence length="290" mass="30500">MSSPASPPSPGGTTTTTGSNHANTQSHNSSNNNDDNNQQHYTTYLTSPTHPLTLHNLSPSPSSPDPAIMASLLSSPPDGPLDAAWARGAITRQRAAAAVPTVTVPPSSSSYAAATPAGVISGPKRCDLGIYLLLDDDGSNNSSGTHGRRRETLIGLSGYGSIKQSHPSASAEADRRPRRVGDAGVLLADGHRGKGYAAEAMRLSLDLAAAPASEGGLQLDAVSVTTLEDNVAMRSLAERRLGLGEGVLRPAEFDNNKREVYWEISTAEWRRRTEAQQGPAEVESSRSKQE</sequence>
<comment type="caution">
    <text evidence="1">The sequence shown here is derived from an EMBL/GenBank/DDBJ whole genome shotgun (WGS) entry which is preliminary data.</text>
</comment>
<proteinExistence type="predicted"/>
<accession>A0ACC0V9G1</accession>
<reference evidence="1" key="1">
    <citation type="submission" date="2022-10" db="EMBL/GenBank/DDBJ databases">
        <title>Complete Genome of Trichothecium roseum strain YXFP-22015, a Plant Pathogen Isolated from Citrus.</title>
        <authorList>
            <person name="Wang Y."/>
            <person name="Zhu L."/>
        </authorList>
    </citation>
    <scope>NUCLEOTIDE SEQUENCE</scope>
    <source>
        <strain evidence="1">YXFP-22015</strain>
    </source>
</reference>
<keyword evidence="2" id="KW-1185">Reference proteome</keyword>
<dbReference type="Proteomes" id="UP001163324">
    <property type="component" value="Chromosome 2"/>
</dbReference>
<gene>
    <name evidence="1" type="ORF">N3K66_002125</name>
</gene>
<organism evidence="1 2">
    <name type="scientific">Trichothecium roseum</name>
    <dbReference type="NCBI Taxonomy" id="47278"/>
    <lineage>
        <taxon>Eukaryota</taxon>
        <taxon>Fungi</taxon>
        <taxon>Dikarya</taxon>
        <taxon>Ascomycota</taxon>
        <taxon>Pezizomycotina</taxon>
        <taxon>Sordariomycetes</taxon>
        <taxon>Hypocreomycetidae</taxon>
        <taxon>Hypocreales</taxon>
        <taxon>Hypocreales incertae sedis</taxon>
        <taxon>Trichothecium</taxon>
    </lineage>
</organism>
<name>A0ACC0V9G1_9HYPO</name>
<dbReference type="EMBL" id="CM047941">
    <property type="protein sequence ID" value="KAI9902773.1"/>
    <property type="molecule type" value="Genomic_DNA"/>
</dbReference>